<proteinExistence type="inferred from homology"/>
<dbReference type="SUPFAM" id="SSF47090">
    <property type="entry name" value="PGBD-like"/>
    <property type="match status" value="8"/>
</dbReference>
<dbReference type="Gene3D" id="1.10.101.10">
    <property type="entry name" value="PGBD-like superfamily/PGBD"/>
    <property type="match status" value="8"/>
</dbReference>
<feature type="domain" description="NlpC/P60" evidence="7">
    <location>
        <begin position="1024"/>
        <end position="1150"/>
    </location>
</feature>
<evidence type="ECO:0000259" key="6">
    <source>
        <dbReference type="PROSITE" id="PS51781"/>
    </source>
</evidence>
<accession>A0A9D1S5E0</accession>
<reference evidence="8" key="2">
    <citation type="journal article" date="2021" name="PeerJ">
        <title>Extensive microbial diversity within the chicken gut microbiome revealed by metagenomics and culture.</title>
        <authorList>
            <person name="Gilroy R."/>
            <person name="Ravi A."/>
            <person name="Getino M."/>
            <person name="Pursley I."/>
            <person name="Horton D.L."/>
            <person name="Alikhan N.F."/>
            <person name="Baker D."/>
            <person name="Gharbi K."/>
            <person name="Hall N."/>
            <person name="Watson M."/>
            <person name="Adriaenssens E.M."/>
            <person name="Foster-Nyarko E."/>
            <person name="Jarju S."/>
            <person name="Secka A."/>
            <person name="Antonio M."/>
            <person name="Oren A."/>
            <person name="Chaudhuri R.R."/>
            <person name="La Ragione R."/>
            <person name="Hildebrand F."/>
            <person name="Pallen M.J."/>
        </authorList>
    </citation>
    <scope>NUCLEOTIDE SEQUENCE</scope>
    <source>
        <strain evidence="8">ChiSxjej2B14-8506</strain>
    </source>
</reference>
<evidence type="ECO:0000259" key="7">
    <source>
        <dbReference type="PROSITE" id="PS51935"/>
    </source>
</evidence>
<feature type="compositionally biased region" description="Polar residues" evidence="5">
    <location>
        <begin position="173"/>
        <end position="217"/>
    </location>
</feature>
<dbReference type="Pfam" id="PF01471">
    <property type="entry name" value="PG_binding_1"/>
    <property type="match status" value="8"/>
</dbReference>
<evidence type="ECO:0000256" key="4">
    <source>
        <dbReference type="ARBA" id="ARBA00022807"/>
    </source>
</evidence>
<feature type="compositionally biased region" description="Low complexity" evidence="5">
    <location>
        <begin position="106"/>
        <end position="144"/>
    </location>
</feature>
<organism evidence="8 9">
    <name type="scientific">Candidatus Fimadaptatus faecigallinarum</name>
    <dbReference type="NCBI Taxonomy" id="2840814"/>
    <lineage>
        <taxon>Bacteria</taxon>
        <taxon>Bacillati</taxon>
        <taxon>Bacillota</taxon>
        <taxon>Clostridia</taxon>
        <taxon>Eubacteriales</taxon>
        <taxon>Candidatus Fimadaptatus</taxon>
    </lineage>
</organism>
<dbReference type="GO" id="GO:0008234">
    <property type="term" value="F:cysteine-type peptidase activity"/>
    <property type="evidence" value="ECO:0007669"/>
    <property type="project" value="UniProtKB-KW"/>
</dbReference>
<dbReference type="AlphaFoldDB" id="A0A9D1S5E0"/>
<dbReference type="PROSITE" id="PS51781">
    <property type="entry name" value="SH3B"/>
    <property type="match status" value="1"/>
</dbReference>
<feature type="domain" description="SH3b" evidence="6">
    <location>
        <begin position="268"/>
        <end position="333"/>
    </location>
</feature>
<dbReference type="Gene3D" id="3.90.1720.10">
    <property type="entry name" value="endopeptidase domain like (from Nostoc punctiforme)"/>
    <property type="match status" value="1"/>
</dbReference>
<dbReference type="PANTHER" id="PTHR41533:SF1">
    <property type="entry name" value="L,D-TRANSPEPTIDASE YCBB-RELATED"/>
    <property type="match status" value="1"/>
</dbReference>
<comment type="similarity">
    <text evidence="1">Belongs to the peptidase C40 family.</text>
</comment>
<feature type="compositionally biased region" description="Acidic residues" evidence="5">
    <location>
        <begin position="156"/>
        <end position="165"/>
    </location>
</feature>
<dbReference type="InterPro" id="IPR000064">
    <property type="entry name" value="NLP_P60_dom"/>
</dbReference>
<evidence type="ECO:0000256" key="5">
    <source>
        <dbReference type="SAM" id="MobiDB-lite"/>
    </source>
</evidence>
<evidence type="ECO:0000313" key="8">
    <source>
        <dbReference type="EMBL" id="HIU47526.1"/>
    </source>
</evidence>
<dbReference type="SUPFAM" id="SSF54001">
    <property type="entry name" value="Cysteine proteinases"/>
    <property type="match status" value="1"/>
</dbReference>
<sequence length="1151" mass="120730">MANKQKGRKLRRALATLIALIMCVGGAGYTTIKNGKKLQMTQEVAYVHADDDEDSALLLTLSRGDEFKLLEVDDKWCKVEMDDVVGYVLVEQLDIDVDEILANAEPTQAPTEAPTAEPTEQPTAEPTAIPTEAPTAEPTAIPTEEPADSLVGEVSGLEDGDETQPADEVQPTDEPQSTDEAQPTDEPQSTDEVQPTDEPQPTEGAQPTDEPQPTDEAQPTGEPTVEPTALPEGDATAEPSAEPSAMPEDDGPDADEIDEAYDAEHPTGRTGYVNVSWLNMRSAPAANAPIVTQLEQGTEVSILEDVDGYLRVRIARGEGVEGYVVAEYVSETVAVEQTASVAIWGSAVIDASSLNVRSTASTSGKLLYKVSRNERVLLRSRSGDWYGIETEDGSGFVLGDYLEVYEVPSGTYKQGSKGDAVKEIQRRLIELGHMTGSADGSFGAATKNAVMAFQRSVGLSADGVVGTGTLNKLFSLNSSGSSSDSSVTYETLEYGDSGDAVKSLQNRLIELGYLATSATGNFGSATKSALIEFQKKAGLTADGVAGQTTQQALYAEDAPSKNAIDSSSTLKLGDKGDAVTELQKRLIELGYLTTSATGTFGEATKAAVTEFQKMAGLSADGVAGQATINALFATDAPLKVDTTTLKQGDKGDSVKALQNRLIELGYLTGSADGVFGAGTTTAVKEFQKAAGITADGVAGASTITAMFSASAPRKPDGTLKRGDRGDAVVDLQNRLRKLGYLTDTADGIFGDTTEAAVKEFQKAVGLTADGVVGQTTLDKLNASDAPEKEGAILRQGSTGNAVKGLQQRLIELGYLSGSADGIFGSGTKSALMQFQAAAGLEATGVADIDTQEALEATDAPELSGSTLQQGSTGDAVKKLQQRLIELRYLTGSADGTYGSATKAAVQAFQQVVGLEADGVADPTTQMALYASDAPAADSEDATTLEVGSRGEAVKKLQQRLIELGYLSGSADGDFGSATKAAVKLFQKQVGITVDGVAGQATQAALYASDAPKYDGETSVDTDASSTAEKIIATAKQYLGCPYVYGTSGPNTFDCSGFTSFVFKKYGYSLLRSAQQQGYDDSFTKLTRSQLRMGDLVFFNTVSDSDLSDHAGIYISDGNFIHASSGGGEVMISNLDSGYYNRVFSWGRRVLE</sequence>
<gene>
    <name evidence="8" type="ORF">IAC59_09780</name>
</gene>
<dbReference type="PANTHER" id="PTHR41533">
    <property type="entry name" value="L,D-TRANSPEPTIDASE HI_1667-RELATED"/>
    <property type="match status" value="1"/>
</dbReference>
<dbReference type="InterPro" id="IPR003646">
    <property type="entry name" value="SH3-like_bac-type"/>
</dbReference>
<dbReference type="Gene3D" id="2.30.30.40">
    <property type="entry name" value="SH3 Domains"/>
    <property type="match status" value="3"/>
</dbReference>
<feature type="region of interest" description="Disordered" evidence="5">
    <location>
        <begin position="106"/>
        <end position="268"/>
    </location>
</feature>
<keyword evidence="2" id="KW-0645">Protease</keyword>
<dbReference type="InterPro" id="IPR038765">
    <property type="entry name" value="Papain-like_cys_pep_sf"/>
</dbReference>
<name>A0A9D1S5E0_9FIRM</name>
<dbReference type="PROSITE" id="PS51935">
    <property type="entry name" value="NLPC_P60"/>
    <property type="match status" value="1"/>
</dbReference>
<keyword evidence="4" id="KW-0788">Thiol protease</keyword>
<evidence type="ECO:0000256" key="3">
    <source>
        <dbReference type="ARBA" id="ARBA00022801"/>
    </source>
</evidence>
<dbReference type="EMBL" id="DVNK01000058">
    <property type="protein sequence ID" value="HIU47526.1"/>
    <property type="molecule type" value="Genomic_DNA"/>
</dbReference>
<dbReference type="InterPro" id="IPR052905">
    <property type="entry name" value="LD-transpeptidase_YkuD-like"/>
</dbReference>
<dbReference type="SMART" id="SM00287">
    <property type="entry name" value="SH3b"/>
    <property type="match status" value="3"/>
</dbReference>
<dbReference type="InterPro" id="IPR036365">
    <property type="entry name" value="PGBD-like_sf"/>
</dbReference>
<feature type="compositionally biased region" description="Acidic residues" evidence="5">
    <location>
        <begin position="247"/>
        <end position="261"/>
    </location>
</feature>
<protein>
    <submittedName>
        <fullName evidence="8">Peptidoglycan-binding protein</fullName>
    </submittedName>
</protein>
<dbReference type="InterPro" id="IPR036366">
    <property type="entry name" value="PGBDSf"/>
</dbReference>
<dbReference type="Pfam" id="PF08239">
    <property type="entry name" value="SH3_3"/>
    <property type="match status" value="2"/>
</dbReference>
<evidence type="ECO:0000256" key="2">
    <source>
        <dbReference type="ARBA" id="ARBA00022670"/>
    </source>
</evidence>
<dbReference type="InterPro" id="IPR002477">
    <property type="entry name" value="Peptidoglycan-bd-like"/>
</dbReference>
<keyword evidence="3" id="KW-0378">Hydrolase</keyword>
<dbReference type="Proteomes" id="UP000824123">
    <property type="component" value="Unassembled WGS sequence"/>
</dbReference>
<dbReference type="GO" id="GO:0006508">
    <property type="term" value="P:proteolysis"/>
    <property type="evidence" value="ECO:0007669"/>
    <property type="project" value="UniProtKB-KW"/>
</dbReference>
<reference evidence="8" key="1">
    <citation type="submission" date="2020-10" db="EMBL/GenBank/DDBJ databases">
        <authorList>
            <person name="Gilroy R."/>
        </authorList>
    </citation>
    <scope>NUCLEOTIDE SEQUENCE</scope>
    <source>
        <strain evidence="8">ChiSxjej2B14-8506</strain>
    </source>
</reference>
<evidence type="ECO:0000256" key="1">
    <source>
        <dbReference type="ARBA" id="ARBA00007074"/>
    </source>
</evidence>
<comment type="caution">
    <text evidence="8">The sequence shown here is derived from an EMBL/GenBank/DDBJ whole genome shotgun (WGS) entry which is preliminary data.</text>
</comment>
<evidence type="ECO:0000313" key="9">
    <source>
        <dbReference type="Proteomes" id="UP000824123"/>
    </source>
</evidence>
<dbReference type="Pfam" id="PF00877">
    <property type="entry name" value="NLPC_P60"/>
    <property type="match status" value="1"/>
</dbReference>